<dbReference type="Pfam" id="PF00384">
    <property type="entry name" value="Molybdopterin"/>
    <property type="match status" value="1"/>
</dbReference>
<dbReference type="Gene3D" id="3.40.50.740">
    <property type="match status" value="1"/>
</dbReference>
<evidence type="ECO:0000313" key="8">
    <source>
        <dbReference type="EMBL" id="SVE61315.1"/>
    </source>
</evidence>
<evidence type="ECO:0000256" key="6">
    <source>
        <dbReference type="SAM" id="MobiDB-lite"/>
    </source>
</evidence>
<keyword evidence="4" id="KW-0408">Iron</keyword>
<feature type="domain" description="Molybdopterin oxidoreductase" evidence="7">
    <location>
        <begin position="29"/>
        <end position="124"/>
    </location>
</feature>
<evidence type="ECO:0000256" key="5">
    <source>
        <dbReference type="ARBA" id="ARBA00023014"/>
    </source>
</evidence>
<dbReference type="AlphaFoldDB" id="A0A383EYN8"/>
<feature type="non-terminal residue" evidence="8">
    <location>
        <position position="229"/>
    </location>
</feature>
<keyword evidence="3" id="KW-0560">Oxidoreductase</keyword>
<name>A0A383EYN8_9ZZZZ</name>
<keyword evidence="1" id="KW-0500">Molybdenum</keyword>
<dbReference type="Gene3D" id="3.30.2070.10">
    <property type="entry name" value="Formate dehydrogenase/DMSO reductase"/>
    <property type="match status" value="1"/>
</dbReference>
<dbReference type="InterPro" id="IPR050612">
    <property type="entry name" value="Prok_Mopterin_Oxidored"/>
</dbReference>
<dbReference type="PANTHER" id="PTHR43742">
    <property type="entry name" value="TRIMETHYLAMINE-N-OXIDE REDUCTASE"/>
    <property type="match status" value="1"/>
</dbReference>
<dbReference type="PANTHER" id="PTHR43742:SF6">
    <property type="entry name" value="OXIDOREDUCTASE YYAE-RELATED"/>
    <property type="match status" value="1"/>
</dbReference>
<dbReference type="SUPFAM" id="SSF53706">
    <property type="entry name" value="Formate dehydrogenase/DMSO reductase, domains 1-3"/>
    <property type="match status" value="1"/>
</dbReference>
<keyword evidence="2" id="KW-0479">Metal-binding</keyword>
<gene>
    <name evidence="8" type="ORF">METZ01_LOCUS514169</name>
</gene>
<organism evidence="8">
    <name type="scientific">marine metagenome</name>
    <dbReference type="NCBI Taxonomy" id="408172"/>
    <lineage>
        <taxon>unclassified sequences</taxon>
        <taxon>metagenomes</taxon>
        <taxon>ecological metagenomes</taxon>
    </lineage>
</organism>
<dbReference type="EMBL" id="UINC01229557">
    <property type="protein sequence ID" value="SVE61315.1"/>
    <property type="molecule type" value="Genomic_DNA"/>
</dbReference>
<protein>
    <recommendedName>
        <fullName evidence="7">Molybdopterin oxidoreductase domain-containing protein</fullName>
    </recommendedName>
</protein>
<evidence type="ECO:0000256" key="4">
    <source>
        <dbReference type="ARBA" id="ARBA00023004"/>
    </source>
</evidence>
<dbReference type="GO" id="GO:0046872">
    <property type="term" value="F:metal ion binding"/>
    <property type="evidence" value="ECO:0007669"/>
    <property type="project" value="UniProtKB-KW"/>
</dbReference>
<evidence type="ECO:0000259" key="7">
    <source>
        <dbReference type="Pfam" id="PF00384"/>
    </source>
</evidence>
<reference evidence="8" key="1">
    <citation type="submission" date="2018-05" db="EMBL/GenBank/DDBJ databases">
        <authorList>
            <person name="Lanie J.A."/>
            <person name="Ng W.-L."/>
            <person name="Kazmierczak K.M."/>
            <person name="Andrzejewski T.M."/>
            <person name="Davidsen T.M."/>
            <person name="Wayne K.J."/>
            <person name="Tettelin H."/>
            <person name="Glass J.I."/>
            <person name="Rusch D."/>
            <person name="Podicherti R."/>
            <person name="Tsui H.-C.T."/>
            <person name="Winkler M.E."/>
        </authorList>
    </citation>
    <scope>NUCLEOTIDE SEQUENCE</scope>
</reference>
<proteinExistence type="predicted"/>
<dbReference type="GO" id="GO:0051536">
    <property type="term" value="F:iron-sulfur cluster binding"/>
    <property type="evidence" value="ECO:0007669"/>
    <property type="project" value="UniProtKB-KW"/>
</dbReference>
<dbReference type="InterPro" id="IPR006656">
    <property type="entry name" value="Mopterin_OxRdtase"/>
</dbReference>
<evidence type="ECO:0000256" key="3">
    <source>
        <dbReference type="ARBA" id="ARBA00023002"/>
    </source>
</evidence>
<feature type="non-terminal residue" evidence="8">
    <location>
        <position position="1"/>
    </location>
</feature>
<evidence type="ECO:0000256" key="2">
    <source>
        <dbReference type="ARBA" id="ARBA00022723"/>
    </source>
</evidence>
<dbReference type="InterPro" id="IPR006655">
    <property type="entry name" value="Mopterin_OxRdtase_prok_CS"/>
</dbReference>
<evidence type="ECO:0000256" key="1">
    <source>
        <dbReference type="ARBA" id="ARBA00022505"/>
    </source>
</evidence>
<dbReference type="PROSITE" id="PS00490">
    <property type="entry name" value="MOLYBDOPTERIN_PROK_2"/>
    <property type="match status" value="1"/>
</dbReference>
<feature type="region of interest" description="Disordered" evidence="6">
    <location>
        <begin position="210"/>
        <end position="229"/>
    </location>
</feature>
<sequence length="229" mass="26122">VLDRSMRILDQSRIGPILCNDRMDLGDGTPIHAMLIQNTNPMMVAPESTKVRDGFMREDLFCCVHEQFMTETAAMADIVLPATSFLEHDDFYTASGHTFLQISPAVIEPPGECRSNHEVLQGLGTRLGAEHPGFKMSAWELILKTLADSGFEEGRSRERHSFEIDFFPGFETSHYLDGFEHEDRRFHFRADWQAWPHAVEGMPELPDQWEVTDESNPEKPFRLVTAPSR</sequence>
<dbReference type="GO" id="GO:0016491">
    <property type="term" value="F:oxidoreductase activity"/>
    <property type="evidence" value="ECO:0007669"/>
    <property type="project" value="UniProtKB-KW"/>
</dbReference>
<keyword evidence="5" id="KW-0411">Iron-sulfur</keyword>
<accession>A0A383EYN8</accession>